<proteinExistence type="inferred from homology"/>
<dbReference type="EMBL" id="AP012057">
    <property type="protein sequence ID" value="BAN03830.1"/>
    <property type="molecule type" value="Genomic_DNA"/>
</dbReference>
<dbReference type="Proteomes" id="UP000011863">
    <property type="component" value="Chromosome"/>
</dbReference>
<evidence type="ECO:0000256" key="8">
    <source>
        <dbReference type="ARBA" id="ARBA00023209"/>
    </source>
</evidence>
<keyword evidence="7 10" id="KW-0472">Membrane</keyword>
<reference evidence="11 12" key="1">
    <citation type="journal article" date="2013" name="Int. J. Syst. Evol. Microbiol.">
        <title>Ilumatobacter nonamiense sp. nov. and Ilumatobacter coccineum sp. nov., isolated from seashore sand.</title>
        <authorList>
            <person name="Matsumoto A."/>
            <person name="Kasai H."/>
            <person name="Matsuo Y."/>
            <person name="Shizuri Y."/>
            <person name="Ichikawa N."/>
            <person name="Fujita N."/>
            <person name="Omura S."/>
            <person name="Takahashi Y."/>
        </authorList>
    </citation>
    <scope>NUCLEOTIDE SEQUENCE [LARGE SCALE GENOMIC DNA]</scope>
    <source>
        <strain evidence="12">NBRC 103263 / KCTC 29153 / YM16-304</strain>
    </source>
</reference>
<comment type="similarity">
    <text evidence="10">Belongs to the PlsY family.</text>
</comment>
<dbReference type="GO" id="GO:0005886">
    <property type="term" value="C:plasma membrane"/>
    <property type="evidence" value="ECO:0007669"/>
    <property type="project" value="UniProtKB-SubCell"/>
</dbReference>
<keyword evidence="1 10" id="KW-1003">Cell membrane</keyword>
<evidence type="ECO:0000313" key="11">
    <source>
        <dbReference type="EMBL" id="BAN03830.1"/>
    </source>
</evidence>
<dbReference type="GO" id="GO:0043772">
    <property type="term" value="F:acyl-phosphate glycerol-3-phosphate acyltransferase activity"/>
    <property type="evidence" value="ECO:0007669"/>
    <property type="project" value="UniProtKB-UniRule"/>
</dbReference>
<dbReference type="Pfam" id="PF02660">
    <property type="entry name" value="G3P_acyltransf"/>
    <property type="match status" value="1"/>
</dbReference>
<organism evidence="11 12">
    <name type="scientific">Ilumatobacter coccineus (strain NBRC 103263 / KCTC 29153 / YM16-304)</name>
    <dbReference type="NCBI Taxonomy" id="1313172"/>
    <lineage>
        <taxon>Bacteria</taxon>
        <taxon>Bacillati</taxon>
        <taxon>Actinomycetota</taxon>
        <taxon>Acidimicrobiia</taxon>
        <taxon>Acidimicrobiales</taxon>
        <taxon>Ilumatobacteraceae</taxon>
        <taxon>Ilumatobacter</taxon>
    </lineage>
</organism>
<gene>
    <name evidence="10" type="primary">plsY</name>
    <name evidence="11" type="ORF">YM304_35160</name>
</gene>
<keyword evidence="4 10" id="KW-0812">Transmembrane</keyword>
<dbReference type="PANTHER" id="PTHR30309:SF0">
    <property type="entry name" value="GLYCEROL-3-PHOSPHATE ACYLTRANSFERASE-RELATED"/>
    <property type="match status" value="1"/>
</dbReference>
<dbReference type="KEGG" id="aym:YM304_35160"/>
<evidence type="ECO:0000256" key="10">
    <source>
        <dbReference type="HAMAP-Rule" id="MF_01043"/>
    </source>
</evidence>
<dbReference type="PANTHER" id="PTHR30309">
    <property type="entry name" value="INNER MEMBRANE PROTEIN YGIH"/>
    <property type="match status" value="1"/>
</dbReference>
<comment type="catalytic activity">
    <reaction evidence="10">
        <text>an acyl phosphate + sn-glycerol 3-phosphate = a 1-acyl-sn-glycero-3-phosphate + phosphate</text>
        <dbReference type="Rhea" id="RHEA:34075"/>
        <dbReference type="ChEBI" id="CHEBI:43474"/>
        <dbReference type="ChEBI" id="CHEBI:57597"/>
        <dbReference type="ChEBI" id="CHEBI:57970"/>
        <dbReference type="ChEBI" id="CHEBI:59918"/>
        <dbReference type="EC" id="2.3.1.275"/>
    </reaction>
</comment>
<keyword evidence="2 10" id="KW-0444">Lipid biosynthesis</keyword>
<keyword evidence="12" id="KW-1185">Reference proteome</keyword>
<evidence type="ECO:0000256" key="2">
    <source>
        <dbReference type="ARBA" id="ARBA00022516"/>
    </source>
</evidence>
<evidence type="ECO:0000256" key="4">
    <source>
        <dbReference type="ARBA" id="ARBA00022692"/>
    </source>
</evidence>
<dbReference type="InterPro" id="IPR003811">
    <property type="entry name" value="G3P_acylTferase_PlsY"/>
</dbReference>
<feature type="transmembrane region" description="Helical" evidence="10">
    <location>
        <begin position="116"/>
        <end position="141"/>
    </location>
</feature>
<evidence type="ECO:0000256" key="9">
    <source>
        <dbReference type="ARBA" id="ARBA00023264"/>
    </source>
</evidence>
<keyword evidence="6 10" id="KW-0443">Lipid metabolism</keyword>
<sequence length="209" mass="21924">MSQTRVDLQGSLPVPMLLMVVAYVLGTFPSAILIARANGIDIRTFGSGNPGASNVTRALGWKKGAWVYVLDALKAAVATGLALGYDGRPLAYWAGGAAIIGHMFPVFRGFRGGKGVAAGSGVLFVLQPIIAPFACALWWIVTRITGKAAVGSLVAVGLVPAGLALLDRPAWEYAALGAVCALILVKHWRNFGRLIRREEPSLSSVQKAA</sequence>
<dbReference type="AlphaFoldDB" id="A0A6C7EBS2"/>
<dbReference type="SMART" id="SM01207">
    <property type="entry name" value="G3P_acyltransf"/>
    <property type="match status" value="1"/>
</dbReference>
<evidence type="ECO:0000256" key="3">
    <source>
        <dbReference type="ARBA" id="ARBA00022679"/>
    </source>
</evidence>
<feature type="transmembrane region" description="Helical" evidence="10">
    <location>
        <begin position="148"/>
        <end position="165"/>
    </location>
</feature>
<keyword evidence="5 10" id="KW-1133">Transmembrane helix</keyword>
<comment type="subunit">
    <text evidence="10">Probably interacts with PlsX.</text>
</comment>
<dbReference type="EC" id="2.3.1.275" evidence="10"/>
<keyword evidence="9 10" id="KW-1208">Phospholipid metabolism</keyword>
<evidence type="ECO:0000313" key="12">
    <source>
        <dbReference type="Proteomes" id="UP000011863"/>
    </source>
</evidence>
<dbReference type="HAMAP" id="MF_01043">
    <property type="entry name" value="PlsY"/>
    <property type="match status" value="1"/>
</dbReference>
<dbReference type="UniPathway" id="UPA00085"/>
<comment type="function">
    <text evidence="10">Catalyzes the transfer of an acyl group from acyl-phosphate (acyl-PO(4)) to glycerol-3-phosphate (G3P) to form lysophosphatidic acid (LPA). This enzyme utilizes acyl-phosphate as fatty acyl donor, but not acyl-CoA or acyl-ACP.</text>
</comment>
<name>A0A6C7EBS2_ILUCY</name>
<evidence type="ECO:0000256" key="7">
    <source>
        <dbReference type="ARBA" id="ARBA00023136"/>
    </source>
</evidence>
<evidence type="ECO:0000256" key="5">
    <source>
        <dbReference type="ARBA" id="ARBA00022989"/>
    </source>
</evidence>
<feature type="transmembrane region" description="Helical" evidence="10">
    <location>
        <begin position="171"/>
        <end position="188"/>
    </location>
</feature>
<comment type="pathway">
    <text evidence="10">Lipid metabolism; phospholipid metabolism.</text>
</comment>
<keyword evidence="8 10" id="KW-0594">Phospholipid biosynthesis</keyword>
<dbReference type="OrthoDB" id="9777124at2"/>
<comment type="subcellular location">
    <subcellularLocation>
        <location evidence="10">Cell membrane</location>
        <topology evidence="10">Multi-pass membrane protein</topology>
    </subcellularLocation>
</comment>
<keyword evidence="3 10" id="KW-0808">Transferase</keyword>
<dbReference type="GO" id="GO:0008654">
    <property type="term" value="P:phospholipid biosynthetic process"/>
    <property type="evidence" value="ECO:0007669"/>
    <property type="project" value="UniProtKB-UniRule"/>
</dbReference>
<accession>A0A6C7EBS2</accession>
<feature type="transmembrane region" description="Helical" evidence="10">
    <location>
        <begin position="90"/>
        <end position="110"/>
    </location>
</feature>
<protein>
    <recommendedName>
        <fullName evidence="10">Glycerol-3-phosphate acyltransferase</fullName>
    </recommendedName>
    <alternativeName>
        <fullName evidence="10">Acyl-PO4 G3P acyltransferase</fullName>
    </alternativeName>
    <alternativeName>
        <fullName evidence="10">Acyl-phosphate--glycerol-3-phosphate acyltransferase</fullName>
    </alternativeName>
    <alternativeName>
        <fullName evidence="10">G3P acyltransferase</fullName>
        <shortName evidence="10">GPAT</shortName>
        <ecNumber evidence="10">2.3.1.275</ecNumber>
    </alternativeName>
    <alternativeName>
        <fullName evidence="10">Lysophosphatidic acid synthase</fullName>
        <shortName evidence="10">LPA synthase</shortName>
    </alternativeName>
</protein>
<evidence type="ECO:0000256" key="1">
    <source>
        <dbReference type="ARBA" id="ARBA00022475"/>
    </source>
</evidence>
<feature type="transmembrane region" description="Helical" evidence="10">
    <location>
        <begin position="12"/>
        <end position="35"/>
    </location>
</feature>
<evidence type="ECO:0000256" key="6">
    <source>
        <dbReference type="ARBA" id="ARBA00023098"/>
    </source>
</evidence>